<dbReference type="AlphaFoldDB" id="A0AA86NDA0"/>
<accession>A0AA86NDA0</accession>
<organism evidence="3">
    <name type="scientific">Hexamita inflata</name>
    <dbReference type="NCBI Taxonomy" id="28002"/>
    <lineage>
        <taxon>Eukaryota</taxon>
        <taxon>Metamonada</taxon>
        <taxon>Diplomonadida</taxon>
        <taxon>Hexamitidae</taxon>
        <taxon>Hexamitinae</taxon>
        <taxon>Hexamita</taxon>
    </lineage>
</organism>
<proteinExistence type="predicted"/>
<evidence type="ECO:0000259" key="2">
    <source>
        <dbReference type="PROSITE" id="PS50994"/>
    </source>
</evidence>
<keyword evidence="1" id="KW-0175">Coiled coil</keyword>
<evidence type="ECO:0000256" key="1">
    <source>
        <dbReference type="SAM" id="Coils"/>
    </source>
</evidence>
<comment type="caution">
    <text evidence="3">The sequence shown here is derived from an EMBL/GenBank/DDBJ whole genome shotgun (WGS) entry which is preliminary data.</text>
</comment>
<reference evidence="3" key="1">
    <citation type="submission" date="2023-06" db="EMBL/GenBank/DDBJ databases">
        <authorList>
            <person name="Kurt Z."/>
        </authorList>
    </citation>
    <scope>NUCLEOTIDE SEQUENCE</scope>
</reference>
<evidence type="ECO:0000313" key="7">
    <source>
        <dbReference type="Proteomes" id="UP001642409"/>
    </source>
</evidence>
<dbReference type="EMBL" id="CATOUU010000873">
    <property type="protein sequence ID" value="CAI9956412.1"/>
    <property type="molecule type" value="Genomic_DNA"/>
</dbReference>
<protein>
    <recommendedName>
        <fullName evidence="2">Integrase catalytic domain-containing protein</fullName>
    </recommendedName>
</protein>
<evidence type="ECO:0000313" key="3">
    <source>
        <dbReference type="EMBL" id="CAI9916981.1"/>
    </source>
</evidence>
<name>A0AA86NDA0_9EUKA</name>
<feature type="domain" description="Integrase catalytic" evidence="2">
    <location>
        <begin position="1"/>
        <end position="187"/>
    </location>
</feature>
<dbReference type="GO" id="GO:0015074">
    <property type="term" value="P:DNA integration"/>
    <property type="evidence" value="ECO:0007669"/>
    <property type="project" value="InterPro"/>
</dbReference>
<reference evidence="5 7" key="2">
    <citation type="submission" date="2024-07" db="EMBL/GenBank/DDBJ databases">
        <authorList>
            <person name="Akdeniz Z."/>
        </authorList>
    </citation>
    <scope>NUCLEOTIDE SEQUENCE [LARGE SCALE GENOMIC DNA]</scope>
</reference>
<gene>
    <name evidence="5" type="ORF">HINF_LOCUS42026</name>
    <name evidence="4" type="ORF">HINF_LOCUS44057</name>
    <name evidence="3" type="ORF">HINF_LOCUS4626</name>
    <name evidence="6" type="ORF">HINF_LOCUS69207</name>
</gene>
<dbReference type="EMBL" id="CATOUU010000117">
    <property type="protein sequence ID" value="CAI9916981.1"/>
    <property type="molecule type" value="Genomic_DNA"/>
</dbReference>
<keyword evidence="7" id="KW-1185">Reference proteome</keyword>
<evidence type="ECO:0000313" key="6">
    <source>
        <dbReference type="EMBL" id="CAL6097657.1"/>
    </source>
</evidence>
<feature type="coiled-coil region" evidence="1">
    <location>
        <begin position="180"/>
        <end position="207"/>
    </location>
</feature>
<dbReference type="EMBL" id="CAXDID020000501">
    <property type="protein sequence ID" value="CAL6097657.1"/>
    <property type="molecule type" value="Genomic_DNA"/>
</dbReference>
<dbReference type="EMBL" id="CAXDID020000170">
    <property type="protein sequence ID" value="CAL6047061.1"/>
    <property type="molecule type" value="Genomic_DNA"/>
</dbReference>
<dbReference type="InterPro" id="IPR001584">
    <property type="entry name" value="Integrase_cat-core"/>
</dbReference>
<dbReference type="Proteomes" id="UP001642409">
    <property type="component" value="Unassembled WGS sequence"/>
</dbReference>
<evidence type="ECO:0000313" key="4">
    <source>
        <dbReference type="EMBL" id="CAI9956412.1"/>
    </source>
</evidence>
<sequence>MSNAMIYINYYDEWYLDLIFIKDTKYLEKEIPDLIIALFYNAANHRLFVNQVLNKTPQQSLQAFISFQQYVQGFPDQFIDKIITDQGNEWKGLFEQTLLQNNIQHQVIIRNVNDHKSLAHINGMAAYVRKNVTKLIDKQEIINDAQVQRLQSLDVQKVLDEFMNQHNFKRKIPLYKQTPNDISREDVNSMNEQKQQYNKKYIDKSNEYQIGDYVQIINKREDKEKKRLQKWSEQVFQIFDKQGQTFMLTPLNFSMSKYKDVLGVTKNNTERYSDDLPFSNPVYRRKYYELRKTKPQDLYLPFEQEDTRLYQFNKINDCVIDVQRVFRSIENLQQLEEYIKKNNKHLYYEIENNYGKFFVPISMIRYQNQDMTLAEQEFWLNSRNKKYALTKEQYKIFKYILYI</sequence>
<dbReference type="PROSITE" id="PS50994">
    <property type="entry name" value="INTEGRASE"/>
    <property type="match status" value="1"/>
</dbReference>
<evidence type="ECO:0000313" key="5">
    <source>
        <dbReference type="EMBL" id="CAL6047061.1"/>
    </source>
</evidence>